<comment type="caution">
    <text evidence="1">The sequence shown here is derived from an EMBL/GenBank/DDBJ whole genome shotgun (WGS) entry which is preliminary data.</text>
</comment>
<sequence>MNILGNFSLLLLCIITGCDKDSHIDYSSFNIKPEIISSQDQQGFIITDTCSPFNIPVDFKNLKNASRSLINSDWLSNPHYLEDINNLIYLFNQAHINDSDVFINSLNNSALIYKNNMIEVNSLKRKLQTDITNKLNYYQQAIASINTRLSIMKMDEKQHIENVAMIKNAIKEKQNYYTKLRRDLTDDLRKLQLNDSLIFDLISDIKFKYRAHRTVNCSKYLGSYQQVTFPSPHACIYYNNAELIANVPTKYQQQVTTIFDKHVPNLWDTMLQLNGYFASNYNKQVFDSYLQKDLVIATNNLAIKRTLNAEKKPCNTIDAQLKNLKKLNAAMTNNINKSLLDNNNEINISSPEFYAKLTPLLISGKVKDPIINFSLLYNNRVLIKKFTNEYATKILNEYPKSLTFVVADNGTFTLPKIRAKHYKVVIDINENYSIVYDGRNVLAPPTAFTKNTPNTTAIKYNLNQIISQQLFNQWFHT</sequence>
<reference evidence="1 2" key="1">
    <citation type="submission" date="2018-01" db="EMBL/GenBank/DDBJ databases">
        <title>Whole genome sequencing of Histamine producing bacteria.</title>
        <authorList>
            <person name="Butler K."/>
        </authorList>
    </citation>
    <scope>NUCLEOTIDE SEQUENCE [LARGE SCALE GENOMIC DNA]</scope>
    <source>
        <strain evidence="1 2">FS-7.2</strain>
    </source>
</reference>
<evidence type="ECO:0000313" key="2">
    <source>
        <dbReference type="Proteomes" id="UP000241426"/>
    </source>
</evidence>
<dbReference type="Proteomes" id="UP000241426">
    <property type="component" value="Unassembled WGS sequence"/>
</dbReference>
<name>A0A2T3KK02_9GAMM</name>
<protein>
    <submittedName>
        <fullName evidence="1">Uncharacterized protein</fullName>
    </submittedName>
</protein>
<accession>A0A2T3KK02</accession>
<dbReference type="EMBL" id="PYNF01000004">
    <property type="protein sequence ID" value="PSU99892.1"/>
    <property type="molecule type" value="Genomic_DNA"/>
</dbReference>
<organism evidence="1 2">
    <name type="scientific">Photobacterium kishitanii</name>
    <dbReference type="NCBI Taxonomy" id="318456"/>
    <lineage>
        <taxon>Bacteria</taxon>
        <taxon>Pseudomonadati</taxon>
        <taxon>Pseudomonadota</taxon>
        <taxon>Gammaproteobacteria</taxon>
        <taxon>Vibrionales</taxon>
        <taxon>Vibrionaceae</taxon>
        <taxon>Photobacterium</taxon>
    </lineage>
</organism>
<evidence type="ECO:0000313" key="1">
    <source>
        <dbReference type="EMBL" id="PSU99892.1"/>
    </source>
</evidence>
<gene>
    <name evidence="1" type="ORF">C9J27_06485</name>
</gene>
<dbReference type="AlphaFoldDB" id="A0A2T3KK02"/>
<proteinExistence type="predicted"/>